<evidence type="ECO:0000256" key="2">
    <source>
        <dbReference type="SAM" id="Phobius"/>
    </source>
</evidence>
<reference evidence="4" key="1">
    <citation type="submission" date="2018-01" db="EMBL/GenBank/DDBJ databases">
        <title>An insight into the sialome of Amazonian anophelines.</title>
        <authorList>
            <person name="Ribeiro J.M."/>
            <person name="Scarpassa V."/>
            <person name="Calvo E."/>
        </authorList>
    </citation>
    <scope>NUCLEOTIDE SEQUENCE</scope>
</reference>
<dbReference type="VEuPathDB" id="VectorBase:ADAC000919"/>
<proteinExistence type="predicted"/>
<dbReference type="EMBL" id="GGFL01006691">
    <property type="protein sequence ID" value="MBW70869.1"/>
    <property type="molecule type" value="Transcribed_RNA"/>
</dbReference>
<dbReference type="AlphaFoldDB" id="A0A2M4D010"/>
<evidence type="ECO:0000256" key="1">
    <source>
        <dbReference type="SAM" id="MobiDB-lite"/>
    </source>
</evidence>
<feature type="region of interest" description="Disordered" evidence="1">
    <location>
        <begin position="577"/>
        <end position="598"/>
    </location>
</feature>
<feature type="compositionally biased region" description="Polar residues" evidence="1">
    <location>
        <begin position="578"/>
        <end position="598"/>
    </location>
</feature>
<keyword evidence="2" id="KW-0812">Transmembrane</keyword>
<feature type="signal peptide" evidence="3">
    <location>
        <begin position="1"/>
        <end position="19"/>
    </location>
</feature>
<evidence type="ECO:0000313" key="4">
    <source>
        <dbReference type="EMBL" id="MBW70869.1"/>
    </source>
</evidence>
<name>A0A2M4D010_ANODA</name>
<evidence type="ECO:0000256" key="3">
    <source>
        <dbReference type="SAM" id="SignalP"/>
    </source>
</evidence>
<protein>
    <submittedName>
        <fullName evidence="4">Putative arac family transcriptional regulator</fullName>
    </submittedName>
</protein>
<feature type="chain" id="PRO_5014701684" evidence="3">
    <location>
        <begin position="20"/>
        <end position="598"/>
    </location>
</feature>
<dbReference type="Pfam" id="PF12259">
    <property type="entry name" value="Baculo_F"/>
    <property type="match status" value="1"/>
</dbReference>
<keyword evidence="3" id="KW-0732">Signal</keyword>
<dbReference type="InterPro" id="IPR022048">
    <property type="entry name" value="Envelope_fusion-like"/>
</dbReference>
<sequence length="598" mass="68567">MRFLILLVGLMLPCILAIAKMPAKLYTENMGDSLVKQGYVAFDVYLHYGEMEMQMVYLSTAIVRYETQCKILAQRIGTGHCKQMNNTLSYAYQEILDRKEYIGDFFPKRSLRGIWSYLGAMDTDDRRRIDENMDVLRKNEESLKSSFSHQTHVIETMYKEITKATVQVEENMRKLNDWTKSIHNKTESWINFTTDVKKMIALDQDLNEAGLWITQMIRHIEEQQELYLRILLQETLTASQILQLVNPKYLWTQLEVHSQNLPPHVSFPRGPLGHIVPELIHVITTEYTISPQSRVRITLKVPLVRNTVYRTYRGIISPAVHNSTITLVDTDKNIMLLDPRTEMGYIITENEWQHCKKLGSSHICQLRTPLHNLKTAPECFAEVYFHNSITTCKIKITRTHRTIWISTPKPNEWIYIASEPIKAEITGANGTTLLTLDGTGVIVILPGTMLTTGQSILLYYVRERDNSTQITSPIEINITKFTPEELASITIPSLPPVFTPFLTRETLLREAVDIEDLKATQMNLNNLKYAPFKHIWITGPVALALIVVCAVLMIYRTLVSCCSNKADVMENESRFINRRSTPNPRPESSQLTSAISIV</sequence>
<feature type="transmembrane region" description="Helical" evidence="2">
    <location>
        <begin position="535"/>
        <end position="555"/>
    </location>
</feature>
<organism evidence="4">
    <name type="scientific">Anopheles darlingi</name>
    <name type="common">Mosquito</name>
    <dbReference type="NCBI Taxonomy" id="43151"/>
    <lineage>
        <taxon>Eukaryota</taxon>
        <taxon>Metazoa</taxon>
        <taxon>Ecdysozoa</taxon>
        <taxon>Arthropoda</taxon>
        <taxon>Hexapoda</taxon>
        <taxon>Insecta</taxon>
        <taxon>Pterygota</taxon>
        <taxon>Neoptera</taxon>
        <taxon>Endopterygota</taxon>
        <taxon>Diptera</taxon>
        <taxon>Nematocera</taxon>
        <taxon>Culicoidea</taxon>
        <taxon>Culicidae</taxon>
        <taxon>Anophelinae</taxon>
        <taxon>Anopheles</taxon>
    </lineage>
</organism>
<keyword evidence="2" id="KW-0472">Membrane</keyword>
<dbReference type="VEuPathDB" id="VectorBase:ADAR2_011416"/>
<accession>A0A2M4D010</accession>
<keyword evidence="2" id="KW-1133">Transmembrane helix</keyword>